<accession>A0A4R3ZUK4</accession>
<dbReference type="InterPro" id="IPR046346">
    <property type="entry name" value="Aminoacid_DH-like_N_sf"/>
</dbReference>
<dbReference type="Gene3D" id="3.40.50.720">
    <property type="entry name" value="NAD(P)-binding Rossmann-like Domain"/>
    <property type="match status" value="1"/>
</dbReference>
<feature type="compositionally biased region" description="Low complexity" evidence="7">
    <location>
        <begin position="27"/>
        <end position="42"/>
    </location>
</feature>
<keyword evidence="2 3" id="KW-0560">Oxidoreductase</keyword>
<feature type="compositionally biased region" description="Low complexity" evidence="7">
    <location>
        <begin position="57"/>
        <end position="72"/>
    </location>
</feature>
<evidence type="ECO:0000313" key="10">
    <source>
        <dbReference type="Proteomes" id="UP000295805"/>
    </source>
</evidence>
<evidence type="ECO:0000259" key="8">
    <source>
        <dbReference type="SMART" id="SM00839"/>
    </source>
</evidence>
<dbReference type="GO" id="GO:0006538">
    <property type="term" value="P:L-glutamate catabolic process"/>
    <property type="evidence" value="ECO:0007669"/>
    <property type="project" value="TreeGrafter"/>
</dbReference>
<evidence type="ECO:0000256" key="1">
    <source>
        <dbReference type="ARBA" id="ARBA00006382"/>
    </source>
</evidence>
<dbReference type="InterPro" id="IPR006097">
    <property type="entry name" value="Glu/Leu/Phe/Val/Trp_DH_dimer"/>
</dbReference>
<dbReference type="InterPro" id="IPR033524">
    <property type="entry name" value="Glu/Leu/Phe/Val_DH_AS"/>
</dbReference>
<dbReference type="GeneID" id="89529586"/>
<dbReference type="InterPro" id="IPR006095">
    <property type="entry name" value="Glu/Leu/Phe/Val/Trp_DH"/>
</dbReference>
<dbReference type="Pfam" id="PF02812">
    <property type="entry name" value="ELFV_dehydrog_N"/>
    <property type="match status" value="1"/>
</dbReference>
<proteinExistence type="inferred from homology"/>
<dbReference type="PANTHER" id="PTHR11606">
    <property type="entry name" value="GLUTAMATE DEHYDROGENASE"/>
    <property type="match status" value="1"/>
</dbReference>
<evidence type="ECO:0000256" key="5">
    <source>
        <dbReference type="PIRSR" id="PIRSR000185-3"/>
    </source>
</evidence>
<organism evidence="9 10">
    <name type="scientific">Dietzia cinnamea</name>
    <dbReference type="NCBI Taxonomy" id="321318"/>
    <lineage>
        <taxon>Bacteria</taxon>
        <taxon>Bacillati</taxon>
        <taxon>Actinomycetota</taxon>
        <taxon>Actinomycetes</taxon>
        <taxon>Mycobacteriales</taxon>
        <taxon>Dietziaceae</taxon>
        <taxon>Dietzia</taxon>
    </lineage>
</organism>
<dbReference type="AlphaFoldDB" id="A0A4R3ZUK4"/>
<dbReference type="SUPFAM" id="SSF51735">
    <property type="entry name" value="NAD(P)-binding Rossmann-fold domains"/>
    <property type="match status" value="1"/>
</dbReference>
<feature type="site" description="Important for catalysis" evidence="5">
    <location>
        <position position="179"/>
    </location>
</feature>
<evidence type="ECO:0000256" key="2">
    <source>
        <dbReference type="ARBA" id="ARBA00023002"/>
    </source>
</evidence>
<comment type="similarity">
    <text evidence="1 3 6">Belongs to the Glu/Leu/Phe/Val dehydrogenases family.</text>
</comment>
<reference evidence="9 10" key="1">
    <citation type="submission" date="2019-03" db="EMBL/GenBank/DDBJ databases">
        <title>Root nodule microbial communities of legume samples collected from USA, Mexico and Botswana.</title>
        <authorList>
            <person name="Hirsch A."/>
        </authorList>
    </citation>
    <scope>NUCLEOTIDE SEQUENCE [LARGE SCALE GENOMIC DNA]</scope>
    <source>
        <strain evidence="9 10">55</strain>
    </source>
</reference>
<name>A0A4R3ZUK4_9ACTN</name>
<dbReference type="SMART" id="SM00839">
    <property type="entry name" value="ELFV_dehydrog"/>
    <property type="match status" value="1"/>
</dbReference>
<dbReference type="Gene3D" id="3.40.50.10860">
    <property type="entry name" value="Leucine Dehydrogenase, chain A, domain 1"/>
    <property type="match status" value="1"/>
</dbReference>
<feature type="domain" description="Glutamate/phenylalanine/leucine/valine/L-tryptophan dehydrogenase C-terminal" evidence="8">
    <location>
        <begin position="231"/>
        <end position="446"/>
    </location>
</feature>
<feature type="region of interest" description="Disordered" evidence="7">
    <location>
        <begin position="57"/>
        <end position="76"/>
    </location>
</feature>
<dbReference type="SUPFAM" id="SSF53223">
    <property type="entry name" value="Aminoacid dehydrogenase-like, N-terminal domain"/>
    <property type="match status" value="1"/>
</dbReference>
<dbReference type="InterPro" id="IPR006096">
    <property type="entry name" value="Glu/Leu/Phe/Val/Trp_DH_C"/>
</dbReference>
<dbReference type="Pfam" id="PF00208">
    <property type="entry name" value="ELFV_dehydrog"/>
    <property type="match status" value="1"/>
</dbReference>
<dbReference type="Proteomes" id="UP000295805">
    <property type="component" value="Unassembled WGS sequence"/>
</dbReference>
<evidence type="ECO:0000256" key="4">
    <source>
        <dbReference type="PIRSR" id="PIRSR000185-1"/>
    </source>
</evidence>
<comment type="caution">
    <text evidence="9">The sequence shown here is derived from an EMBL/GenBank/DDBJ whole genome shotgun (WGS) entry which is preliminary data.</text>
</comment>
<dbReference type="PROSITE" id="PS00074">
    <property type="entry name" value="GLFV_DEHYDROGENASE"/>
    <property type="match status" value="1"/>
</dbReference>
<dbReference type="RefSeq" id="WP_243699671.1">
    <property type="nucleotide sequence ID" value="NZ_CP143053.1"/>
</dbReference>
<dbReference type="PIRSF" id="PIRSF000185">
    <property type="entry name" value="Glu_DH"/>
    <property type="match status" value="1"/>
</dbReference>
<dbReference type="GO" id="GO:0004352">
    <property type="term" value="F:glutamate dehydrogenase (NAD+) activity"/>
    <property type="evidence" value="ECO:0007669"/>
    <property type="project" value="TreeGrafter"/>
</dbReference>
<dbReference type="PRINTS" id="PR00082">
    <property type="entry name" value="GLFDHDRGNASE"/>
</dbReference>
<dbReference type="PANTHER" id="PTHR11606:SF13">
    <property type="entry name" value="GLUTAMATE DEHYDROGENASE 1, MITOCHONDRIAL"/>
    <property type="match status" value="1"/>
</dbReference>
<evidence type="ECO:0000313" key="9">
    <source>
        <dbReference type="EMBL" id="TCW24126.1"/>
    </source>
</evidence>
<dbReference type="InterPro" id="IPR036291">
    <property type="entry name" value="NAD(P)-bd_dom_sf"/>
</dbReference>
<sequence length="457" mass="47783">MLGTPPPDPPTDEVAEEASTMTSIEIPGTTGNTGAGPQTGPAAQAVCAPATAPALTPATAPALTPATAPAETSSTRREPYLRLHWEDDQTCARGYLVVDTLVGGLATGGTRMRAGCTLREVEDLARGMTRKTAAFDLPVGGAKGGIDFDPKDPRAVEVLGRFCEAMRPFLDRHWVTAEDLGVPQHLIDEVFGRLGMRQSYHAAIERSADPAATADRIFRGLNAEVPGGLLGDVIGGYGVAQACLAAAHVRSWDIERTSVAIQGVGTMGGGAAWYLHEAGMRVVALADAAGTLYDPAGLDVPALLATRDRFGEIDRAAVPARVQRLDRDSILGMDVDVLVPAAVSYAITAENCAQVTAPIVVEAANAATTADAELDLTTRGIAVLPDFMANAGAVAWAWWLILGEVDDRPETSFLRLGREMTAKVADLLAGWDPTSGPLRWAADVSGAIRTVPPVVVP</sequence>
<dbReference type="InterPro" id="IPR014362">
    <property type="entry name" value="Glu_DH"/>
</dbReference>
<evidence type="ECO:0000256" key="3">
    <source>
        <dbReference type="PIRNR" id="PIRNR000185"/>
    </source>
</evidence>
<feature type="active site" description="Proton donor" evidence="4">
    <location>
        <position position="143"/>
    </location>
</feature>
<protein>
    <recommendedName>
        <fullName evidence="3">Glutamate dehydrogenase</fullName>
    </recommendedName>
</protein>
<feature type="region of interest" description="Disordered" evidence="7">
    <location>
        <begin position="1"/>
        <end position="42"/>
    </location>
</feature>
<evidence type="ECO:0000256" key="6">
    <source>
        <dbReference type="RuleBase" id="RU004417"/>
    </source>
</evidence>
<evidence type="ECO:0000256" key="7">
    <source>
        <dbReference type="SAM" id="MobiDB-lite"/>
    </source>
</evidence>
<dbReference type="EMBL" id="SMCX01000008">
    <property type="protein sequence ID" value="TCW24126.1"/>
    <property type="molecule type" value="Genomic_DNA"/>
</dbReference>
<gene>
    <name evidence="9" type="ORF">EDD19_10862</name>
</gene>